<protein>
    <submittedName>
        <fullName evidence="3">Phospholipase</fullName>
    </submittedName>
</protein>
<keyword evidence="4" id="KW-1185">Reference proteome</keyword>
<dbReference type="EMBL" id="CP060394">
    <property type="protein sequence ID" value="QNI31937.1"/>
    <property type="molecule type" value="Genomic_DNA"/>
</dbReference>
<evidence type="ECO:0000313" key="4">
    <source>
        <dbReference type="Proteomes" id="UP000515312"/>
    </source>
</evidence>
<dbReference type="PANTHER" id="PTHR31956">
    <property type="entry name" value="NON-SPECIFIC PHOSPHOLIPASE C4-RELATED"/>
    <property type="match status" value="1"/>
</dbReference>
<evidence type="ECO:0000256" key="1">
    <source>
        <dbReference type="ARBA" id="ARBA00022801"/>
    </source>
</evidence>
<feature type="region of interest" description="Disordered" evidence="2">
    <location>
        <begin position="432"/>
        <end position="452"/>
    </location>
</feature>
<dbReference type="KEGG" id="adin:H7849_23420"/>
<keyword evidence="1" id="KW-0378">Hydrolase</keyword>
<dbReference type="Gene3D" id="3.40.720.10">
    <property type="entry name" value="Alkaline Phosphatase, subunit A"/>
    <property type="match status" value="2"/>
</dbReference>
<sequence>MILIQENRSFDHYFGSYRGVRGFSDKSMAFQQPDPANTSGSSVGVLLPFHLDTSKTNAACTHDITHDWVPQHQSWNNGAMDGFVSSRLPIDSNDAVLSMGYYNRADLPYYYALADAFTICDNYFCSVMGPTDPNRLYTMAASLDPDGKNGGPILQTIVTNRAGIYGRLTYTTMPEQLQARGISWKVYSSPDENVLGGILSDNVLSYFKNFQDPASVLHQNAFGPQFPVDFLADVASGNLPQVSWLVGSVLTSDHPPSPSIFGENLLSLIVSALTANPTLWAKTVLLVTYDENGGFFDHVAPVTAPLGTAGEYVTAPAIPDPTVIGSPMIAGPIGLGFRVPMLIISPFSRGGLVSSDLFDHTSVLRFLETLFGVEVPNLSAWRRATVGDLTSALNFKKTDQSIPNLPSTLPGAAQAIQQCAATLAGTTPYTVPSTQTFPTQESGTATHPSGVC</sequence>
<dbReference type="CDD" id="cd16014">
    <property type="entry name" value="PLC"/>
    <property type="match status" value="1"/>
</dbReference>
<dbReference type="InterPro" id="IPR007312">
    <property type="entry name" value="Phosphoesterase"/>
</dbReference>
<gene>
    <name evidence="3" type="ORF">H7849_23420</name>
</gene>
<evidence type="ECO:0000256" key="2">
    <source>
        <dbReference type="SAM" id="MobiDB-lite"/>
    </source>
</evidence>
<proteinExistence type="predicted"/>
<dbReference type="InterPro" id="IPR017850">
    <property type="entry name" value="Alkaline_phosphatase_core_sf"/>
</dbReference>
<dbReference type="PANTHER" id="PTHR31956:SF1">
    <property type="entry name" value="NON-SPECIFIC PHOSPHOLIPASE C1"/>
    <property type="match status" value="1"/>
</dbReference>
<dbReference type="Proteomes" id="UP000515312">
    <property type="component" value="Chromosome"/>
</dbReference>
<name>A0A7G8BHB7_9BACT</name>
<evidence type="ECO:0000313" key="3">
    <source>
        <dbReference type="EMBL" id="QNI31937.1"/>
    </source>
</evidence>
<dbReference type="GO" id="GO:0042578">
    <property type="term" value="F:phosphoric ester hydrolase activity"/>
    <property type="evidence" value="ECO:0007669"/>
    <property type="project" value="UniProtKB-ARBA"/>
</dbReference>
<accession>A0A7G8BHB7</accession>
<dbReference type="AlphaFoldDB" id="A0A7G8BHB7"/>
<dbReference type="Pfam" id="PF04185">
    <property type="entry name" value="Phosphoesterase"/>
    <property type="match status" value="1"/>
</dbReference>
<reference evidence="3 4" key="1">
    <citation type="submission" date="2020-08" db="EMBL/GenBank/DDBJ databases">
        <title>Edaphobacter telluris sp. nov. and Acidobacterium dinghuensis sp. nov., two acidobacteria isolated from forest soil.</title>
        <authorList>
            <person name="Fu J."/>
            <person name="Qiu L."/>
        </authorList>
    </citation>
    <scope>NUCLEOTIDE SEQUENCE [LARGE SCALE GENOMIC DNA]</scope>
    <source>
        <strain evidence="3">4Y35</strain>
    </source>
</reference>
<organism evidence="3 4">
    <name type="scientific">Alloacidobacterium dinghuense</name>
    <dbReference type="NCBI Taxonomy" id="2763107"/>
    <lineage>
        <taxon>Bacteria</taxon>
        <taxon>Pseudomonadati</taxon>
        <taxon>Acidobacteriota</taxon>
        <taxon>Terriglobia</taxon>
        <taxon>Terriglobales</taxon>
        <taxon>Acidobacteriaceae</taxon>
        <taxon>Alloacidobacterium</taxon>
    </lineage>
</organism>